<dbReference type="Proteomes" id="UP000546031">
    <property type="component" value="Unassembled WGS sequence"/>
</dbReference>
<protein>
    <submittedName>
        <fullName evidence="2">Uncharacterized protein</fullName>
    </submittedName>
</protein>
<evidence type="ECO:0000313" key="3">
    <source>
        <dbReference type="Proteomes" id="UP000546031"/>
    </source>
</evidence>
<proteinExistence type="predicted"/>
<sequence>MTLPIYLIGGFLLGCLIGYVKGDAESGCAIACIVPVTFFLVANVEFSFIDPEKLNSTASLAILFYTAYAAGTGIIGFFLGRAIRRKI</sequence>
<reference evidence="2 3" key="1">
    <citation type="submission" date="2020-06" db="EMBL/GenBank/DDBJ databases">
        <title>Altererythrobacter lutimaris sp. nov., a marine bacterium isolated from a tidal flat.</title>
        <authorList>
            <person name="Kim D."/>
            <person name="Yoo Y."/>
            <person name="Kim J.-J."/>
        </authorList>
    </citation>
    <scope>NUCLEOTIDE SEQUENCE [LARGE SCALE GENOMIC DNA]</scope>
    <source>
        <strain evidence="2 3">JGD-16</strain>
    </source>
</reference>
<comment type="caution">
    <text evidence="2">The sequence shown here is derived from an EMBL/GenBank/DDBJ whole genome shotgun (WGS) entry which is preliminary data.</text>
</comment>
<keyword evidence="1" id="KW-1133">Transmembrane helix</keyword>
<evidence type="ECO:0000256" key="1">
    <source>
        <dbReference type="SAM" id="Phobius"/>
    </source>
</evidence>
<feature type="transmembrane region" description="Helical" evidence="1">
    <location>
        <begin position="61"/>
        <end position="80"/>
    </location>
</feature>
<accession>A0A850HGJ3</accession>
<gene>
    <name evidence="2" type="ORF">HUO12_03065</name>
</gene>
<name>A0A850HGJ3_9SPHN</name>
<dbReference type="EMBL" id="JABWTA010000001">
    <property type="protein sequence ID" value="NVE93872.1"/>
    <property type="molecule type" value="Genomic_DNA"/>
</dbReference>
<feature type="transmembrane region" description="Helical" evidence="1">
    <location>
        <begin position="6"/>
        <end position="22"/>
    </location>
</feature>
<keyword evidence="3" id="KW-1185">Reference proteome</keyword>
<dbReference type="AlphaFoldDB" id="A0A850HGJ3"/>
<feature type="transmembrane region" description="Helical" evidence="1">
    <location>
        <begin position="29"/>
        <end position="49"/>
    </location>
</feature>
<evidence type="ECO:0000313" key="2">
    <source>
        <dbReference type="EMBL" id="NVE93872.1"/>
    </source>
</evidence>
<keyword evidence="1" id="KW-0472">Membrane</keyword>
<organism evidence="2 3">
    <name type="scientific">Altererythrobacter lutimaris</name>
    <dbReference type="NCBI Taxonomy" id="2743979"/>
    <lineage>
        <taxon>Bacteria</taxon>
        <taxon>Pseudomonadati</taxon>
        <taxon>Pseudomonadota</taxon>
        <taxon>Alphaproteobacteria</taxon>
        <taxon>Sphingomonadales</taxon>
        <taxon>Erythrobacteraceae</taxon>
        <taxon>Altererythrobacter</taxon>
    </lineage>
</organism>
<keyword evidence="1" id="KW-0812">Transmembrane</keyword>